<comment type="catalytic activity">
    <reaction evidence="18 19">
        <text>alpha-ribazole 5'-phosphate + adenosylcob(III)inamide-GDP = adenosylcob(III)alamin 5'-phosphate + GMP + H(+)</text>
        <dbReference type="Rhea" id="RHEA:23560"/>
        <dbReference type="ChEBI" id="CHEBI:15378"/>
        <dbReference type="ChEBI" id="CHEBI:57918"/>
        <dbReference type="ChEBI" id="CHEBI:58115"/>
        <dbReference type="ChEBI" id="CHEBI:60487"/>
        <dbReference type="ChEBI" id="CHEBI:60493"/>
        <dbReference type="EC" id="2.7.8.26"/>
    </reaction>
</comment>
<evidence type="ECO:0000256" key="13">
    <source>
        <dbReference type="ARBA" id="ARBA00023136"/>
    </source>
</evidence>
<keyword evidence="12 19" id="KW-1133">Transmembrane helix</keyword>
<dbReference type="Proteomes" id="UP001300692">
    <property type="component" value="Unassembled WGS sequence"/>
</dbReference>
<keyword evidence="11 19" id="KW-0460">Magnesium</keyword>
<comment type="cofactor">
    <cofactor evidence="1 19">
        <name>Mg(2+)</name>
        <dbReference type="ChEBI" id="CHEBI:18420"/>
    </cofactor>
</comment>
<comment type="catalytic activity">
    <reaction evidence="17 19">
        <text>alpha-ribazole + adenosylcob(III)inamide-GDP = adenosylcob(III)alamin + GMP + H(+)</text>
        <dbReference type="Rhea" id="RHEA:16049"/>
        <dbReference type="ChEBI" id="CHEBI:10329"/>
        <dbReference type="ChEBI" id="CHEBI:15378"/>
        <dbReference type="ChEBI" id="CHEBI:18408"/>
        <dbReference type="ChEBI" id="CHEBI:58115"/>
        <dbReference type="ChEBI" id="CHEBI:60487"/>
        <dbReference type="EC" id="2.7.8.26"/>
    </reaction>
</comment>
<comment type="caution">
    <text evidence="19">Lacks conserved residue(s) required for the propagation of feature annotation.</text>
</comment>
<keyword evidence="13 19" id="KW-0472">Membrane</keyword>
<dbReference type="InterPro" id="IPR003805">
    <property type="entry name" value="CobS"/>
</dbReference>
<dbReference type="PANTHER" id="PTHR34148:SF1">
    <property type="entry name" value="ADENOSYLCOBINAMIDE-GDP RIBAZOLETRANSFERASE"/>
    <property type="match status" value="1"/>
</dbReference>
<dbReference type="HAMAP" id="MF_00719">
    <property type="entry name" value="CobS"/>
    <property type="match status" value="1"/>
</dbReference>
<feature type="transmembrane region" description="Helical" evidence="19">
    <location>
        <begin position="206"/>
        <end position="224"/>
    </location>
</feature>
<reference evidence="20 21" key="1">
    <citation type="submission" date="2022-10" db="EMBL/GenBank/DDBJ databases">
        <title>Comparative genomics and taxonomic characterization of three novel marine species of genus Reichenbachiella exhibiting antioxidant and polysaccharide degradation activities.</title>
        <authorList>
            <person name="Muhammad N."/>
            <person name="Lee Y.-J."/>
            <person name="Ko J."/>
            <person name="Kim S.-G."/>
        </authorList>
    </citation>
    <scope>NUCLEOTIDE SEQUENCE [LARGE SCALE GENOMIC DNA]</scope>
    <source>
        <strain evidence="20 21">ABR2-5</strain>
    </source>
</reference>
<keyword evidence="8 19" id="KW-0169">Cobalamin biosynthesis</keyword>
<evidence type="ECO:0000256" key="4">
    <source>
        <dbReference type="ARBA" id="ARBA00010561"/>
    </source>
</evidence>
<feature type="transmembrane region" description="Helical" evidence="19">
    <location>
        <begin position="41"/>
        <end position="69"/>
    </location>
</feature>
<comment type="pathway">
    <text evidence="3 19">Cofactor biosynthesis; adenosylcobalamin biosynthesis; adenosylcobalamin from cob(II)yrinate a,c-diamide: step 7/7.</text>
</comment>
<evidence type="ECO:0000256" key="5">
    <source>
        <dbReference type="ARBA" id="ARBA00013200"/>
    </source>
</evidence>
<evidence type="ECO:0000256" key="17">
    <source>
        <dbReference type="ARBA" id="ARBA00048623"/>
    </source>
</evidence>
<evidence type="ECO:0000256" key="7">
    <source>
        <dbReference type="ARBA" id="ARBA00022475"/>
    </source>
</evidence>
<evidence type="ECO:0000313" key="21">
    <source>
        <dbReference type="Proteomes" id="UP001300692"/>
    </source>
</evidence>
<comment type="subcellular location">
    <subcellularLocation>
        <location evidence="2 19">Cell membrane</location>
        <topology evidence="2 19">Multi-pass membrane protein</topology>
    </subcellularLocation>
</comment>
<keyword evidence="21" id="KW-1185">Reference proteome</keyword>
<protein>
    <recommendedName>
        <fullName evidence="6 19">Adenosylcobinamide-GDP ribazoletransferase</fullName>
        <ecNumber evidence="5 19">2.7.8.26</ecNumber>
    </recommendedName>
    <alternativeName>
        <fullName evidence="16 19">Cobalamin synthase</fullName>
    </alternativeName>
    <alternativeName>
        <fullName evidence="15 19">Cobalamin-5'-phosphate synthase</fullName>
    </alternativeName>
</protein>
<accession>A0ABT3CPV9</accession>
<evidence type="ECO:0000256" key="14">
    <source>
        <dbReference type="ARBA" id="ARBA00025228"/>
    </source>
</evidence>
<sequence length="258" mass="29104">MIKKEIHVFFTALMFYTRIPCPKWVDHNPDYLNLATRYFPLIGWIVGGLGAIILYASSLLFSIEIALLLSMITTILITGGFHEDGFADVCDGFGGGWTRDKILKIMKDSVLGAYGVIGLILILTLKFFSLRELVELENIQWLCGVMLIAHSLSRTNAVWLMSRSQYVRENEDSKAKPIAKKMTSTTLITASVLGLTPLLLFLDLRVLSLMPVLVLVNLYLNRYFNKWIGGYTGDCLGAVQQISEIAVYLSFYLIWKFI</sequence>
<evidence type="ECO:0000256" key="9">
    <source>
        <dbReference type="ARBA" id="ARBA00022679"/>
    </source>
</evidence>
<dbReference type="NCBIfam" id="NF001277">
    <property type="entry name" value="PRK00235.1-3"/>
    <property type="match status" value="1"/>
</dbReference>
<comment type="caution">
    <text evidence="20">The sequence shown here is derived from an EMBL/GenBank/DDBJ whole genome shotgun (WGS) entry which is preliminary data.</text>
</comment>
<evidence type="ECO:0000256" key="15">
    <source>
        <dbReference type="ARBA" id="ARBA00032605"/>
    </source>
</evidence>
<dbReference type="GO" id="GO:0051073">
    <property type="term" value="F:adenosylcobinamide-GDP ribazoletransferase activity"/>
    <property type="evidence" value="ECO:0007669"/>
    <property type="project" value="UniProtKB-EC"/>
</dbReference>
<dbReference type="EMBL" id="JAOYOD010000001">
    <property type="protein sequence ID" value="MCV9385758.1"/>
    <property type="molecule type" value="Genomic_DNA"/>
</dbReference>
<name>A0ABT3CPV9_9BACT</name>
<evidence type="ECO:0000256" key="3">
    <source>
        <dbReference type="ARBA" id="ARBA00004663"/>
    </source>
</evidence>
<dbReference type="RefSeq" id="WP_264136541.1">
    <property type="nucleotide sequence ID" value="NZ_JAOYOD010000001.1"/>
</dbReference>
<evidence type="ECO:0000256" key="10">
    <source>
        <dbReference type="ARBA" id="ARBA00022692"/>
    </source>
</evidence>
<evidence type="ECO:0000313" key="20">
    <source>
        <dbReference type="EMBL" id="MCV9385758.1"/>
    </source>
</evidence>
<keyword evidence="7 19" id="KW-1003">Cell membrane</keyword>
<proteinExistence type="inferred from homology"/>
<evidence type="ECO:0000256" key="6">
    <source>
        <dbReference type="ARBA" id="ARBA00015850"/>
    </source>
</evidence>
<evidence type="ECO:0000256" key="11">
    <source>
        <dbReference type="ARBA" id="ARBA00022842"/>
    </source>
</evidence>
<evidence type="ECO:0000256" key="8">
    <source>
        <dbReference type="ARBA" id="ARBA00022573"/>
    </source>
</evidence>
<dbReference type="NCBIfam" id="TIGR00317">
    <property type="entry name" value="cobS"/>
    <property type="match status" value="1"/>
</dbReference>
<evidence type="ECO:0000256" key="12">
    <source>
        <dbReference type="ARBA" id="ARBA00022989"/>
    </source>
</evidence>
<feature type="transmembrane region" description="Helical" evidence="19">
    <location>
        <begin position="109"/>
        <end position="127"/>
    </location>
</feature>
<comment type="similarity">
    <text evidence="4 19">Belongs to the CobS family.</text>
</comment>
<evidence type="ECO:0000256" key="19">
    <source>
        <dbReference type="HAMAP-Rule" id="MF_00719"/>
    </source>
</evidence>
<evidence type="ECO:0000256" key="16">
    <source>
        <dbReference type="ARBA" id="ARBA00032853"/>
    </source>
</evidence>
<dbReference type="PANTHER" id="PTHR34148">
    <property type="entry name" value="ADENOSYLCOBINAMIDE-GDP RIBAZOLETRANSFERASE"/>
    <property type="match status" value="1"/>
</dbReference>
<comment type="function">
    <text evidence="14 19">Joins adenosylcobinamide-GDP and alpha-ribazole to generate adenosylcobalamin (Ado-cobalamin). Also synthesizes adenosylcobalamin 5'-phosphate from adenosylcobinamide-GDP and alpha-ribazole 5'-phosphate.</text>
</comment>
<gene>
    <name evidence="19" type="primary">cobS</name>
    <name evidence="20" type="ORF">N7U62_03745</name>
</gene>
<keyword evidence="9 19" id="KW-0808">Transferase</keyword>
<evidence type="ECO:0000256" key="18">
    <source>
        <dbReference type="ARBA" id="ARBA00049504"/>
    </source>
</evidence>
<dbReference type="Pfam" id="PF02654">
    <property type="entry name" value="CobS"/>
    <property type="match status" value="1"/>
</dbReference>
<organism evidence="20 21">
    <name type="scientific">Reichenbachiella ulvae</name>
    <dbReference type="NCBI Taxonomy" id="2980104"/>
    <lineage>
        <taxon>Bacteria</taxon>
        <taxon>Pseudomonadati</taxon>
        <taxon>Bacteroidota</taxon>
        <taxon>Cytophagia</taxon>
        <taxon>Cytophagales</taxon>
        <taxon>Reichenbachiellaceae</taxon>
        <taxon>Reichenbachiella</taxon>
    </lineage>
</organism>
<evidence type="ECO:0000256" key="2">
    <source>
        <dbReference type="ARBA" id="ARBA00004651"/>
    </source>
</evidence>
<evidence type="ECO:0000256" key="1">
    <source>
        <dbReference type="ARBA" id="ARBA00001946"/>
    </source>
</evidence>
<dbReference type="EC" id="2.7.8.26" evidence="5 19"/>
<keyword evidence="10 19" id="KW-0812">Transmembrane</keyword>